<keyword evidence="3 10" id="KW-0813">Transport</keyword>
<keyword evidence="8 10" id="KW-0472">Membrane</keyword>
<evidence type="ECO:0000256" key="10">
    <source>
        <dbReference type="HAMAP-Rule" id="MF_01465"/>
    </source>
</evidence>
<evidence type="ECO:0000256" key="6">
    <source>
        <dbReference type="ARBA" id="ARBA00022989"/>
    </source>
</evidence>
<dbReference type="PIRSF" id="PIRSF004557">
    <property type="entry name" value="SecY"/>
    <property type="match status" value="1"/>
</dbReference>
<dbReference type="Pfam" id="PF00344">
    <property type="entry name" value="SecY"/>
    <property type="match status" value="1"/>
</dbReference>
<accession>A0A410FTV4</accession>
<feature type="transmembrane region" description="Helical" evidence="10">
    <location>
        <begin position="173"/>
        <end position="190"/>
    </location>
</feature>
<keyword evidence="10" id="KW-1003">Cell membrane</keyword>
<sequence length="430" mass="46515">MLGRIQQVFAIEELRRRILYTLGMLLVFRIGAHIPVPGVDTKQLADVLSGAFGAGLFQFINMFTGGALQQFSLFSLGVIPYINASIILSLLIPAFPKLKKLQEEGREGRKKLTQYTRWGTVVLALAQSYAMGVLVVQYGLAQPSVGFFLSTIITLTAGSIFLMWVGERMTENGVGNGISMLIMAGIVARFPAEIQQSALEISAGTVHPLWGIGLIGLFVAVVALTVIIQQGQRKIVIQYAKRTSGRRVYGGHTTHLPLRVNQGGVIPIIFASAILTLPSSIATWVPQLNWLQSYVAPGSTIYLVAYVLLIFFFTYFYSSLVFDPNDIAKNLREAGGFVPGVRPGQPTADHLGAVTNRLLLVGGLFLAGIAVLPFVFSALSNMRGFAIGGTSILILVGVGIDTIMQIEAHLVMRQYESLVKGSAFLGRKGL</sequence>
<feature type="transmembrane region" description="Helical" evidence="10">
    <location>
        <begin position="358"/>
        <end position="379"/>
    </location>
</feature>
<dbReference type="FunFam" id="1.10.3370.10:FF:000001">
    <property type="entry name" value="Preprotein translocase subunit SecY"/>
    <property type="match status" value="1"/>
</dbReference>
<dbReference type="InterPro" id="IPR002208">
    <property type="entry name" value="SecY/SEC61-alpha"/>
</dbReference>
<comment type="subcellular location">
    <subcellularLocation>
        <location evidence="10">Cell membrane</location>
        <topology evidence="10">Multi-pass membrane protein</topology>
    </subcellularLocation>
    <subcellularLocation>
        <location evidence="1">Membrane</location>
        <topology evidence="1">Multi-pass membrane protein</topology>
    </subcellularLocation>
</comment>
<dbReference type="Proteomes" id="UP000287233">
    <property type="component" value="Chromosome"/>
</dbReference>
<evidence type="ECO:0000256" key="5">
    <source>
        <dbReference type="ARBA" id="ARBA00022927"/>
    </source>
</evidence>
<evidence type="ECO:0000256" key="4">
    <source>
        <dbReference type="ARBA" id="ARBA00022692"/>
    </source>
</evidence>
<dbReference type="InterPro" id="IPR026593">
    <property type="entry name" value="SecY"/>
</dbReference>
<proteinExistence type="inferred from homology"/>
<feature type="transmembrane region" description="Helical" evidence="10">
    <location>
        <begin position="146"/>
        <end position="166"/>
    </location>
</feature>
<dbReference type="PRINTS" id="PR00303">
    <property type="entry name" value="SECYTRNLCASE"/>
</dbReference>
<keyword evidence="6 10" id="KW-1133">Transmembrane helix</keyword>
<dbReference type="PANTHER" id="PTHR10906">
    <property type="entry name" value="SECY/SEC61-ALPHA FAMILY MEMBER"/>
    <property type="match status" value="1"/>
</dbReference>
<name>A0A410FTV4_BIPS1</name>
<evidence type="ECO:0000256" key="7">
    <source>
        <dbReference type="ARBA" id="ARBA00023010"/>
    </source>
</evidence>
<feature type="transmembrane region" description="Helical" evidence="10">
    <location>
        <begin position="300"/>
        <end position="322"/>
    </location>
</feature>
<keyword evidence="5 10" id="KW-0653">Protein transport</keyword>
<dbReference type="SUPFAM" id="SSF103491">
    <property type="entry name" value="Preprotein translocase SecY subunit"/>
    <property type="match status" value="1"/>
</dbReference>
<feature type="transmembrane region" description="Helical" evidence="10">
    <location>
        <begin position="18"/>
        <end position="36"/>
    </location>
</feature>
<evidence type="ECO:0000256" key="3">
    <source>
        <dbReference type="ARBA" id="ARBA00022448"/>
    </source>
</evidence>
<keyword evidence="7 10" id="KW-0811">Translocation</keyword>
<dbReference type="InterPro" id="IPR023201">
    <property type="entry name" value="SecY_dom_sf"/>
</dbReference>
<keyword evidence="4 10" id="KW-0812">Transmembrane</keyword>
<dbReference type="GO" id="GO:0006605">
    <property type="term" value="P:protein targeting"/>
    <property type="evidence" value="ECO:0007669"/>
    <property type="project" value="UniProtKB-UniRule"/>
</dbReference>
<dbReference type="GO" id="GO:0065002">
    <property type="term" value="P:intracellular protein transmembrane transport"/>
    <property type="evidence" value="ECO:0007669"/>
    <property type="project" value="UniProtKB-UniRule"/>
</dbReference>
<comment type="function">
    <text evidence="10">The central subunit of the protein translocation channel SecYEG. Consists of two halves formed by TMs 1-5 and 6-10. These two domains form a lateral gate at the front which open onto the bilayer between TMs 2 and 7, and are clamped together by SecE at the back. The channel is closed by both a pore ring composed of hydrophobic SecY resides and a short helix (helix 2A) on the extracellular side of the membrane which forms a plug. The plug probably moves laterally to allow the channel to open. The ring and the pore may move independently.</text>
</comment>
<organism evidence="12 13">
    <name type="scientific">Bipolaricaulis sibiricus</name>
    <dbReference type="NCBI Taxonomy" id="2501609"/>
    <lineage>
        <taxon>Bacteria</taxon>
        <taxon>Candidatus Bipolaricaulota</taxon>
        <taxon>Candidatus Bipolaricaulia</taxon>
        <taxon>Candidatus Bipolaricaulales</taxon>
        <taxon>Candidatus Bipolaricaulaceae</taxon>
        <taxon>Candidatus Bipolaricaulis</taxon>
    </lineage>
</organism>
<dbReference type="Gene3D" id="1.10.3370.10">
    <property type="entry name" value="SecY subunit domain"/>
    <property type="match status" value="1"/>
</dbReference>
<feature type="transmembrane region" description="Helical" evidence="10">
    <location>
        <begin position="74"/>
        <end position="95"/>
    </location>
</feature>
<comment type="similarity">
    <text evidence="2 10 11">Belongs to the SecY/SEC61-alpha family.</text>
</comment>
<dbReference type="EMBL" id="CP034928">
    <property type="protein sequence ID" value="QAA76453.1"/>
    <property type="molecule type" value="Genomic_DNA"/>
</dbReference>
<evidence type="ECO:0000256" key="1">
    <source>
        <dbReference type="ARBA" id="ARBA00004141"/>
    </source>
</evidence>
<feature type="transmembrane region" description="Helical" evidence="10">
    <location>
        <begin position="210"/>
        <end position="228"/>
    </location>
</feature>
<evidence type="ECO:0000313" key="13">
    <source>
        <dbReference type="Proteomes" id="UP000287233"/>
    </source>
</evidence>
<protein>
    <recommendedName>
        <fullName evidence="9 10">Protein translocase subunit SecY</fullName>
    </recommendedName>
</protein>
<reference evidence="13" key="1">
    <citation type="submission" date="2018-12" db="EMBL/GenBank/DDBJ databases">
        <title>Complete genome sequence of an uncultured bacterium of the candidate phylum Bipolaricaulota.</title>
        <authorList>
            <person name="Kadnikov V.V."/>
            <person name="Mardanov A.V."/>
            <person name="Beletsky A.V."/>
            <person name="Frank Y.A."/>
            <person name="Karnachuk O.V."/>
            <person name="Ravin N.V."/>
        </authorList>
    </citation>
    <scope>NUCLEOTIDE SEQUENCE [LARGE SCALE GENOMIC DNA]</scope>
</reference>
<evidence type="ECO:0000256" key="9">
    <source>
        <dbReference type="ARBA" id="ARBA00039733"/>
    </source>
</evidence>
<evidence type="ECO:0000256" key="11">
    <source>
        <dbReference type="RuleBase" id="RU004349"/>
    </source>
</evidence>
<evidence type="ECO:0000256" key="2">
    <source>
        <dbReference type="ARBA" id="ARBA00005751"/>
    </source>
</evidence>
<feature type="transmembrane region" description="Helical" evidence="10">
    <location>
        <begin position="265"/>
        <end position="285"/>
    </location>
</feature>
<dbReference type="GO" id="GO:0043952">
    <property type="term" value="P:protein transport by the Sec complex"/>
    <property type="evidence" value="ECO:0007669"/>
    <property type="project" value="UniProtKB-UniRule"/>
</dbReference>
<evidence type="ECO:0000313" key="12">
    <source>
        <dbReference type="EMBL" id="QAA76453.1"/>
    </source>
</evidence>
<dbReference type="HAMAP" id="MF_01465">
    <property type="entry name" value="SecY"/>
    <property type="match status" value="1"/>
</dbReference>
<gene>
    <name evidence="10" type="primary">secY</name>
    <name evidence="12" type="ORF">BIP78_0687</name>
</gene>
<feature type="transmembrane region" description="Helical" evidence="10">
    <location>
        <begin position="115"/>
        <end position="140"/>
    </location>
</feature>
<dbReference type="KEGG" id="bih:BIP78_0687"/>
<dbReference type="GO" id="GO:0005886">
    <property type="term" value="C:plasma membrane"/>
    <property type="evidence" value="ECO:0007669"/>
    <property type="project" value="UniProtKB-SubCell"/>
</dbReference>
<dbReference type="NCBIfam" id="TIGR00967">
    <property type="entry name" value="3a0501s007"/>
    <property type="match status" value="1"/>
</dbReference>
<dbReference type="AlphaFoldDB" id="A0A410FTV4"/>
<comment type="subunit">
    <text evidence="10">Component of the Sec protein translocase complex. Heterotrimer consisting of SecY, SecE and SecG subunits. The heterotrimers can form oligomers, although 1 heterotrimer is thought to be able to translocate proteins. Interacts with the ribosome. Interacts with SecDF, and other proteins may be involved. Interacts with SecA.</text>
</comment>
<evidence type="ECO:0000256" key="8">
    <source>
        <dbReference type="ARBA" id="ARBA00023136"/>
    </source>
</evidence>
<feature type="transmembrane region" description="Helical" evidence="10">
    <location>
        <begin position="385"/>
        <end position="404"/>
    </location>
</feature>